<comment type="caution">
    <text evidence="2">The sequence shown here is derived from an EMBL/GenBank/DDBJ whole genome shotgun (WGS) entry which is preliminary data.</text>
</comment>
<protein>
    <recommendedName>
        <fullName evidence="1">Glycosyl transferase family 28 C-terminal domain-containing protein</fullName>
    </recommendedName>
</protein>
<dbReference type="Pfam" id="PF04101">
    <property type="entry name" value="Glyco_tran_28_C"/>
    <property type="match status" value="1"/>
</dbReference>
<evidence type="ECO:0000313" key="3">
    <source>
        <dbReference type="Proteomes" id="UP000238191"/>
    </source>
</evidence>
<dbReference type="AlphaFoldDB" id="A0A2S7D5R1"/>
<dbReference type="SUPFAM" id="SSF53756">
    <property type="entry name" value="UDP-Glycosyltransferase/glycogen phosphorylase"/>
    <property type="match status" value="1"/>
</dbReference>
<dbReference type="Proteomes" id="UP000238191">
    <property type="component" value="Unassembled WGS sequence"/>
</dbReference>
<evidence type="ECO:0000313" key="2">
    <source>
        <dbReference type="EMBL" id="PPU69171.1"/>
    </source>
</evidence>
<name>A0A2S7D5R1_9XANT</name>
<organism evidence="2 3">
    <name type="scientific">Xanthomonas pisi</name>
    <dbReference type="NCBI Taxonomy" id="56457"/>
    <lineage>
        <taxon>Bacteria</taxon>
        <taxon>Pseudomonadati</taxon>
        <taxon>Pseudomonadota</taxon>
        <taxon>Gammaproteobacteria</taxon>
        <taxon>Lysobacterales</taxon>
        <taxon>Lysobacteraceae</taxon>
        <taxon>Xanthomonas</taxon>
    </lineage>
</organism>
<accession>A0A2S7D5R1</accession>
<dbReference type="EMBL" id="MDEI01000004">
    <property type="protein sequence ID" value="PPU69171.1"/>
    <property type="molecule type" value="Genomic_DNA"/>
</dbReference>
<evidence type="ECO:0000259" key="1">
    <source>
        <dbReference type="Pfam" id="PF04101"/>
    </source>
</evidence>
<dbReference type="RefSeq" id="WP_046965482.1">
    <property type="nucleotide sequence ID" value="NZ_MDEI01000004.1"/>
</dbReference>
<dbReference type="OrthoDB" id="9802126at2"/>
<sequence>MTIPLIDLENCAAPADKEKRRALFYVFDGGSGIGHLRRLARIAGAMLDNFSCLIVTGHDVAPQWIVPQGCEYVRLPSWDSLIRSKAQYWGRQTFLDVSLDEAVVLRRSIIEGVVLGFRPDVLVVDHLPLGAHAELAPILKTARCLKYLVTRGIQNETEDLQRLVLGGAALDSLCHDYHRILSAVDPAVFDLKKSYGLPHHVIEKISEVGYVAPERTAVMREEARAARGLAKGALWVVASAGSGQWGEPLIEACLALVVQYADVCFDIVMGPRSRMRPSPETAARDAGRVRLHASCTDLDLMHASADLVITCGGYNTLLETLQGGARIICIPYRTDARDEPFHHATILGRFADIRVAVDVARLPELFSEVIADCRNGPVQDRRSALDTNGAKRISQVIRSDMEQR</sequence>
<feature type="domain" description="Glycosyl transferase family 28 C-terminal" evidence="1">
    <location>
        <begin position="299"/>
        <end position="394"/>
    </location>
</feature>
<dbReference type="PANTHER" id="PTHR21015:SF28">
    <property type="entry name" value="SLL1722 PROTEIN"/>
    <property type="match status" value="1"/>
</dbReference>
<keyword evidence="3" id="KW-1185">Reference proteome</keyword>
<reference evidence="3" key="1">
    <citation type="submission" date="2016-08" db="EMBL/GenBank/DDBJ databases">
        <authorList>
            <person name="Merda D."/>
            <person name="Briand M."/>
            <person name="Taghouti G."/>
            <person name="Carrere S."/>
            <person name="Gouzy J."/>
            <person name="Portier P."/>
            <person name="Jacques M.-A."/>
            <person name="Fischer-Le Saux M."/>
        </authorList>
    </citation>
    <scope>NUCLEOTIDE SEQUENCE [LARGE SCALE GENOMIC DNA]</scope>
    <source>
        <strain evidence="3">CFBP4643</strain>
    </source>
</reference>
<dbReference type="PANTHER" id="PTHR21015">
    <property type="entry name" value="UDP-N-ACETYLGLUCOSAMINE--N-ACETYLMURAMYL-(PENTAPEPTIDE) PYROPHOSPHORYL-UNDECAPRENOL N-ACETYLGLUCOSAMINE TRANSFERASE 1"/>
    <property type="match status" value="1"/>
</dbReference>
<dbReference type="GO" id="GO:0016758">
    <property type="term" value="F:hexosyltransferase activity"/>
    <property type="evidence" value="ECO:0007669"/>
    <property type="project" value="InterPro"/>
</dbReference>
<dbReference type="InterPro" id="IPR007235">
    <property type="entry name" value="Glyco_trans_28_C"/>
</dbReference>
<proteinExistence type="predicted"/>
<gene>
    <name evidence="2" type="ORF">XpiCFBP4643_06490</name>
</gene>
<dbReference type="Gene3D" id="3.40.50.2000">
    <property type="entry name" value="Glycogen Phosphorylase B"/>
    <property type="match status" value="1"/>
</dbReference>